<evidence type="ECO:0000256" key="19">
    <source>
        <dbReference type="HAMAP-Rule" id="MF_00208"/>
    </source>
</evidence>
<evidence type="ECO:0000256" key="2">
    <source>
        <dbReference type="ARBA" id="ARBA00005898"/>
    </source>
</evidence>
<dbReference type="GO" id="GO:0008360">
    <property type="term" value="P:regulation of cell shape"/>
    <property type="evidence" value="ECO:0007669"/>
    <property type="project" value="UniProtKB-KW"/>
</dbReference>
<dbReference type="Gene3D" id="3.90.190.20">
    <property type="entry name" value="Mur ligase, C-terminal domain"/>
    <property type="match status" value="1"/>
</dbReference>
<dbReference type="Pfam" id="PF02875">
    <property type="entry name" value="Mur_ligase_C"/>
    <property type="match status" value="1"/>
</dbReference>
<reference evidence="24 25" key="1">
    <citation type="submission" date="2017-09" db="EMBL/GenBank/DDBJ databases">
        <title>Large-scale bioinformatics analysis of Bacillus genomes uncovers conserved roles of natural products in bacterial physiology.</title>
        <authorList>
            <consortium name="Agbiome Team Llc"/>
            <person name="Bleich R.M."/>
            <person name="Grubbs K.J."/>
            <person name="Santa Maria K.C."/>
            <person name="Allen S.E."/>
            <person name="Farag S."/>
            <person name="Shank E.A."/>
            <person name="Bowers A."/>
        </authorList>
    </citation>
    <scope>NUCLEOTIDE SEQUENCE [LARGE SCALE GENOMIC DNA]</scope>
    <source>
        <strain evidence="24 25">AFS080080</strain>
    </source>
</reference>
<dbReference type="GO" id="GO:0008765">
    <property type="term" value="F:UDP-N-acetylmuramoylalanyl-D-glutamate-2,6-diaminopimelate ligase activity"/>
    <property type="evidence" value="ECO:0007669"/>
    <property type="project" value="UniProtKB-UniRule"/>
</dbReference>
<feature type="binding site" evidence="19">
    <location>
        <position position="467"/>
    </location>
    <ligand>
        <name>meso-2,6-diaminopimelate</name>
        <dbReference type="ChEBI" id="CHEBI:57791"/>
    </ligand>
</feature>
<evidence type="ECO:0000256" key="5">
    <source>
        <dbReference type="ARBA" id="ARBA00022618"/>
    </source>
</evidence>
<dbReference type="GO" id="GO:0000287">
    <property type="term" value="F:magnesium ion binding"/>
    <property type="evidence" value="ECO:0007669"/>
    <property type="project" value="UniProtKB-UniRule"/>
</dbReference>
<evidence type="ECO:0000259" key="23">
    <source>
        <dbReference type="Pfam" id="PF08245"/>
    </source>
</evidence>
<dbReference type="PANTHER" id="PTHR23135">
    <property type="entry name" value="MUR LIGASE FAMILY MEMBER"/>
    <property type="match status" value="1"/>
</dbReference>
<evidence type="ECO:0000256" key="17">
    <source>
        <dbReference type="ARBA" id="ARBA00076158"/>
    </source>
</evidence>
<dbReference type="SUPFAM" id="SSF53244">
    <property type="entry name" value="MurD-like peptide ligases, peptide-binding domain"/>
    <property type="match status" value="1"/>
</dbReference>
<evidence type="ECO:0000256" key="12">
    <source>
        <dbReference type="ARBA" id="ARBA00050251"/>
    </source>
</evidence>
<evidence type="ECO:0000256" key="18">
    <source>
        <dbReference type="ARBA" id="ARBA00081560"/>
    </source>
</evidence>
<evidence type="ECO:0000259" key="22">
    <source>
        <dbReference type="Pfam" id="PF02875"/>
    </source>
</evidence>
<comment type="caution">
    <text evidence="19">Lacks conserved residue(s) required for the propagation of feature annotation.</text>
</comment>
<dbReference type="GO" id="GO:0051301">
    <property type="term" value="P:cell division"/>
    <property type="evidence" value="ECO:0007669"/>
    <property type="project" value="UniProtKB-KW"/>
</dbReference>
<feature type="binding site" evidence="19">
    <location>
        <begin position="111"/>
        <end position="117"/>
    </location>
    <ligand>
        <name>ATP</name>
        <dbReference type="ChEBI" id="CHEBI:30616"/>
    </ligand>
</feature>
<evidence type="ECO:0000256" key="15">
    <source>
        <dbReference type="ARBA" id="ARBA00072883"/>
    </source>
</evidence>
<dbReference type="InterPro" id="IPR004101">
    <property type="entry name" value="Mur_ligase_C"/>
</dbReference>
<feature type="binding site" evidence="19">
    <location>
        <position position="188"/>
    </location>
    <ligand>
        <name>UDP-N-acetyl-alpha-D-muramoyl-L-alanyl-D-glutamate</name>
        <dbReference type="ChEBI" id="CHEBI:83900"/>
    </ligand>
</feature>
<dbReference type="AlphaFoldDB" id="A0A2B5J789"/>
<dbReference type="PROSITE" id="PS01011">
    <property type="entry name" value="FOLYLPOLYGLU_SYNT_1"/>
    <property type="match status" value="1"/>
</dbReference>
<evidence type="ECO:0000256" key="9">
    <source>
        <dbReference type="ARBA" id="ARBA00022984"/>
    </source>
</evidence>
<feature type="binding site" evidence="19">
    <location>
        <position position="463"/>
    </location>
    <ligand>
        <name>meso-2,6-diaminopimelate</name>
        <dbReference type="ChEBI" id="CHEBI:57791"/>
    </ligand>
</feature>
<keyword evidence="5 19" id="KW-0132">Cell division</keyword>
<dbReference type="GO" id="GO:0009252">
    <property type="term" value="P:peptidoglycan biosynthetic process"/>
    <property type="evidence" value="ECO:0007669"/>
    <property type="project" value="UniProtKB-UniRule"/>
</dbReference>
<comment type="pathway">
    <text evidence="1 19 20">Cell wall biogenesis; peptidoglycan biosynthesis.</text>
</comment>
<dbReference type="InterPro" id="IPR005761">
    <property type="entry name" value="UDP-N-AcMur-Glu-dNH2Pim_ligase"/>
</dbReference>
<dbReference type="SUPFAM" id="SSF63418">
    <property type="entry name" value="MurE/MurF N-terminal domain"/>
    <property type="match status" value="1"/>
</dbReference>
<dbReference type="Proteomes" id="UP000223311">
    <property type="component" value="Unassembled WGS sequence"/>
</dbReference>
<comment type="subcellular location">
    <subcellularLocation>
        <location evidence="19 20">Cytoplasm</location>
    </subcellularLocation>
</comment>
<dbReference type="Pfam" id="PF08245">
    <property type="entry name" value="Mur_ligase_M"/>
    <property type="match status" value="1"/>
</dbReference>
<comment type="catalytic activity">
    <reaction evidence="12 19">
        <text>UDP-N-acetyl-alpha-D-muramoyl-L-alanyl-D-glutamate + meso-2,6-diaminopimelate + ATP = UDP-N-acetyl-alpha-D-muramoyl-L-alanyl-gamma-D-glutamyl-meso-2,6-diaminopimelate + ADP + phosphate + H(+)</text>
        <dbReference type="Rhea" id="RHEA:23676"/>
        <dbReference type="ChEBI" id="CHEBI:15378"/>
        <dbReference type="ChEBI" id="CHEBI:30616"/>
        <dbReference type="ChEBI" id="CHEBI:43474"/>
        <dbReference type="ChEBI" id="CHEBI:57791"/>
        <dbReference type="ChEBI" id="CHEBI:83900"/>
        <dbReference type="ChEBI" id="CHEBI:83905"/>
        <dbReference type="ChEBI" id="CHEBI:456216"/>
        <dbReference type="EC" id="6.3.2.13"/>
    </reaction>
</comment>
<name>A0A2B5J789_9BACI</name>
<dbReference type="Gene3D" id="3.40.1190.10">
    <property type="entry name" value="Mur-like, catalytic domain"/>
    <property type="match status" value="1"/>
</dbReference>
<evidence type="ECO:0000256" key="14">
    <source>
        <dbReference type="ARBA" id="ARBA00066633"/>
    </source>
</evidence>
<keyword evidence="3 19" id="KW-0963">Cytoplasm</keyword>
<dbReference type="GO" id="GO:0004326">
    <property type="term" value="F:tetrahydrofolylpolyglutamate synthase activity"/>
    <property type="evidence" value="ECO:0007669"/>
    <property type="project" value="InterPro"/>
</dbReference>
<dbReference type="EMBL" id="NVGE01000005">
    <property type="protein sequence ID" value="PFZ33091.1"/>
    <property type="molecule type" value="Genomic_DNA"/>
</dbReference>
<dbReference type="NCBIfam" id="TIGR01085">
    <property type="entry name" value="murE"/>
    <property type="match status" value="1"/>
</dbReference>
<dbReference type="HAMAP" id="MF_00208">
    <property type="entry name" value="MurE"/>
    <property type="match status" value="1"/>
</dbReference>
<dbReference type="InterPro" id="IPR036615">
    <property type="entry name" value="Mur_ligase_C_dom_sf"/>
</dbReference>
<evidence type="ECO:0000313" key="24">
    <source>
        <dbReference type="EMBL" id="PFZ33091.1"/>
    </source>
</evidence>
<feature type="binding site" evidence="19">
    <location>
        <position position="180"/>
    </location>
    <ligand>
        <name>UDP-N-acetyl-alpha-D-muramoyl-L-alanyl-D-glutamate</name>
        <dbReference type="ChEBI" id="CHEBI:83900"/>
    </ligand>
</feature>
<keyword evidence="6 19" id="KW-0547">Nucleotide-binding</keyword>
<sequence length="497" mass="55508">MKLKELADLFLIKETIGDMNVEITGLEMDSRKITSGNLFICVSGIDGFLEDRHQFVENAVKNGAVALIVERDVNIEIPKIIVKDARYAMAVIASHFYGYSSNEMKLIGITGTNGKTTTSYLLEKILSDYGFQTGLMGNNGVKVGSKWYPTDINTQEPTILQRNLQTMKNHNTDYCVMEVTSQGLHMERVKGCNFKTAVFTNLTQDHLDYHGTFEEYKQVKGLLFSRLGNDFSITDKKFVVLNADDPSVEYFKKITSAEVITYGIHNKADVQAKNITLSPKGIRFVVASFNGEIEIHLNLIGRFNVYNALAAITAALVEGIPLTNISDSLYNLKSIEGRMEIIDENQDFLVIVDYAHTPDALENVLSTISEFSKGKIITVFGCGGDRDAKKRSIMGGIAGSYSDFVFITSDNPRSEDPKAIIKDIEKGFSQNNNLNYKIEVDRELAINHAIHMASTNDIVLIVGKGHETYQILKDSTIHFDDKEKARQAIINKMNEFN</sequence>
<feature type="binding site" evidence="19">
    <location>
        <begin position="410"/>
        <end position="413"/>
    </location>
    <ligand>
        <name>meso-2,6-diaminopimelate</name>
        <dbReference type="ChEBI" id="CHEBI:57791"/>
    </ligand>
</feature>
<keyword evidence="9 19" id="KW-0573">Peptidoglycan synthesis</keyword>
<dbReference type="GO" id="GO:0005737">
    <property type="term" value="C:cytoplasm"/>
    <property type="evidence" value="ECO:0007669"/>
    <property type="project" value="UniProtKB-SubCell"/>
</dbReference>
<proteinExistence type="inferred from homology"/>
<dbReference type="InterPro" id="IPR036565">
    <property type="entry name" value="Mur-like_cat_sf"/>
</dbReference>
<keyword evidence="11 19" id="KW-0961">Cell wall biogenesis/degradation</keyword>
<dbReference type="RefSeq" id="WP_098577013.1">
    <property type="nucleotide sequence ID" value="NZ_NVGE01000005.1"/>
</dbReference>
<evidence type="ECO:0000256" key="20">
    <source>
        <dbReference type="RuleBase" id="RU004135"/>
    </source>
</evidence>
<comment type="cofactor">
    <cofactor evidence="19">
        <name>Mg(2+)</name>
        <dbReference type="ChEBI" id="CHEBI:18420"/>
    </cofactor>
</comment>
<feature type="binding site" evidence="19">
    <location>
        <position position="386"/>
    </location>
    <ligand>
        <name>meso-2,6-diaminopimelate</name>
        <dbReference type="ChEBI" id="CHEBI:57791"/>
    </ligand>
</feature>
<keyword evidence="7 19" id="KW-0067">ATP-binding</keyword>
<accession>A0A2B5J789</accession>
<dbReference type="PANTHER" id="PTHR23135:SF4">
    <property type="entry name" value="UDP-N-ACETYLMURAMOYL-L-ALANYL-D-GLUTAMATE--2,6-DIAMINOPIMELATE LIGASE MURE HOMOLOG, CHLOROPLASTIC"/>
    <property type="match status" value="1"/>
</dbReference>
<keyword evidence="8 19" id="KW-0133">Cell shape</keyword>
<feature type="domain" description="Mur ligase C-terminal" evidence="22">
    <location>
        <begin position="337"/>
        <end position="465"/>
    </location>
</feature>
<evidence type="ECO:0000256" key="11">
    <source>
        <dbReference type="ARBA" id="ARBA00023316"/>
    </source>
</evidence>
<dbReference type="Gene3D" id="3.40.1390.10">
    <property type="entry name" value="MurE/MurF, N-terminal domain"/>
    <property type="match status" value="1"/>
</dbReference>
<evidence type="ECO:0000313" key="25">
    <source>
        <dbReference type="Proteomes" id="UP000223311"/>
    </source>
</evidence>
<dbReference type="GO" id="GO:0071555">
    <property type="term" value="P:cell wall organization"/>
    <property type="evidence" value="ECO:0007669"/>
    <property type="project" value="UniProtKB-KW"/>
</dbReference>
<evidence type="ECO:0000256" key="4">
    <source>
        <dbReference type="ARBA" id="ARBA00022598"/>
    </source>
</evidence>
<comment type="PTM">
    <text evidence="19">Carboxylation is probably crucial for Mg(2+) binding and, consequently, for the gamma-phosphate positioning of ATP.</text>
</comment>
<dbReference type="InterPro" id="IPR000713">
    <property type="entry name" value="Mur_ligase_N"/>
</dbReference>
<evidence type="ECO:0000256" key="6">
    <source>
        <dbReference type="ARBA" id="ARBA00022741"/>
    </source>
</evidence>
<feature type="modified residue" description="N6-carboxylysine" evidence="19">
    <location>
        <position position="220"/>
    </location>
</feature>
<keyword evidence="10 19" id="KW-0131">Cell cycle</keyword>
<evidence type="ECO:0000256" key="13">
    <source>
        <dbReference type="ARBA" id="ARBA00056782"/>
    </source>
</evidence>
<evidence type="ECO:0000256" key="10">
    <source>
        <dbReference type="ARBA" id="ARBA00023306"/>
    </source>
</evidence>
<keyword evidence="4 19" id="KW-0436">Ligase</keyword>
<evidence type="ECO:0000256" key="16">
    <source>
        <dbReference type="ARBA" id="ARBA00075482"/>
    </source>
</evidence>
<organism evidence="24 25">
    <name type="scientific">Bacillus wiedmannii</name>
    <dbReference type="NCBI Taxonomy" id="1890302"/>
    <lineage>
        <taxon>Bacteria</taxon>
        <taxon>Bacillati</taxon>
        <taxon>Bacillota</taxon>
        <taxon>Bacilli</taxon>
        <taxon>Bacillales</taxon>
        <taxon>Bacillaceae</taxon>
        <taxon>Bacillus</taxon>
        <taxon>Bacillus cereus group</taxon>
    </lineage>
</organism>
<evidence type="ECO:0000256" key="3">
    <source>
        <dbReference type="ARBA" id="ARBA00022490"/>
    </source>
</evidence>
<dbReference type="InterPro" id="IPR013221">
    <property type="entry name" value="Mur_ligase_cen"/>
</dbReference>
<dbReference type="InterPro" id="IPR018109">
    <property type="entry name" value="Folylpolyglutamate_synth_CS"/>
</dbReference>
<gene>
    <name evidence="19" type="primary">murE</name>
    <name evidence="24" type="ORF">COL66_05850</name>
</gene>
<comment type="caution">
    <text evidence="24">The sequence shown here is derived from an EMBL/GenBank/DDBJ whole genome shotgun (WGS) entry which is preliminary data.</text>
</comment>
<dbReference type="SUPFAM" id="SSF53623">
    <property type="entry name" value="MurD-like peptide ligases, catalytic domain"/>
    <property type="match status" value="1"/>
</dbReference>
<keyword evidence="19" id="KW-0460">Magnesium</keyword>
<dbReference type="GO" id="GO:0005524">
    <property type="term" value="F:ATP binding"/>
    <property type="evidence" value="ECO:0007669"/>
    <property type="project" value="UniProtKB-UniRule"/>
</dbReference>
<evidence type="ECO:0000259" key="21">
    <source>
        <dbReference type="Pfam" id="PF01225"/>
    </source>
</evidence>
<comment type="function">
    <text evidence="13 19">Catalyzes the addition of meso-diaminopimelic acid to the nucleotide precursor UDP-N-acetylmuramoyl-L-alanyl-D-glutamate (UMAG) in the biosynthesis of bacterial cell-wall peptidoglycan.</text>
</comment>
<evidence type="ECO:0000256" key="1">
    <source>
        <dbReference type="ARBA" id="ARBA00004752"/>
    </source>
</evidence>
<dbReference type="Pfam" id="PF01225">
    <property type="entry name" value="Mur_ligase"/>
    <property type="match status" value="1"/>
</dbReference>
<feature type="domain" description="Mur ligase N-terminal catalytic" evidence="21">
    <location>
        <begin position="22"/>
        <end position="82"/>
    </location>
</feature>
<dbReference type="FunFam" id="3.90.190.20:FF:000006">
    <property type="entry name" value="UDP-N-acetylmuramoyl-L-alanyl-D-glutamate--2,6-diaminopimelate ligase"/>
    <property type="match status" value="1"/>
</dbReference>
<protein>
    <recommendedName>
        <fullName evidence="15 19">UDP-N-acetylmuramoyl-L-alanyl-D-glutamate--2,6-diaminopimelate ligase</fullName>
        <ecNumber evidence="14 19">6.3.2.13</ecNumber>
    </recommendedName>
    <alternativeName>
        <fullName evidence="16 19">Meso-A2pm-adding enzyme</fullName>
    </alternativeName>
    <alternativeName>
        <fullName evidence="17 19">Meso-diaminopimelate-adding enzyme</fullName>
    </alternativeName>
    <alternativeName>
        <fullName evidence="18 19">UDP-MurNAc-L-Ala-D-Glu:meso-diaminopimelate ligase</fullName>
    </alternativeName>
    <alternativeName>
        <fullName evidence="19">UDP-MurNAc-tripeptide synthetase</fullName>
    </alternativeName>
    <alternativeName>
        <fullName evidence="19">UDP-N-acetylmuramyl-tripeptide synthetase</fullName>
    </alternativeName>
</protein>
<evidence type="ECO:0000256" key="8">
    <source>
        <dbReference type="ARBA" id="ARBA00022960"/>
    </source>
</evidence>
<feature type="short sequence motif" description="Meso-diaminopimelate recognition motif" evidence="19">
    <location>
        <begin position="410"/>
        <end position="413"/>
    </location>
</feature>
<dbReference type="InterPro" id="IPR035911">
    <property type="entry name" value="MurE/MurF_N"/>
</dbReference>
<dbReference type="UniPathway" id="UPA00219"/>
<feature type="domain" description="Mur ligase central" evidence="23">
    <location>
        <begin position="109"/>
        <end position="315"/>
    </location>
</feature>
<comment type="similarity">
    <text evidence="2 19">Belongs to the MurCDEF family. MurE subfamily.</text>
</comment>
<dbReference type="EC" id="6.3.2.13" evidence="14 19"/>
<feature type="binding site" evidence="19">
    <location>
        <position position="30"/>
    </location>
    <ligand>
        <name>UDP-N-acetyl-alpha-D-muramoyl-L-alanyl-D-glutamate</name>
        <dbReference type="ChEBI" id="CHEBI:83900"/>
    </ligand>
</feature>
<evidence type="ECO:0000256" key="7">
    <source>
        <dbReference type="ARBA" id="ARBA00022840"/>
    </source>
</evidence>
<dbReference type="NCBIfam" id="NF001126">
    <property type="entry name" value="PRK00139.1-4"/>
    <property type="match status" value="1"/>
</dbReference>